<dbReference type="AlphaFoldDB" id="A0A0U1LZH8"/>
<feature type="transmembrane region" description="Helical" evidence="6">
    <location>
        <begin position="449"/>
        <end position="473"/>
    </location>
</feature>
<dbReference type="Pfam" id="PF07690">
    <property type="entry name" value="MFS_1"/>
    <property type="match status" value="1"/>
</dbReference>
<dbReference type="GO" id="GO:0022857">
    <property type="term" value="F:transmembrane transporter activity"/>
    <property type="evidence" value="ECO:0007669"/>
    <property type="project" value="InterPro"/>
</dbReference>
<dbReference type="Gene3D" id="1.20.1250.20">
    <property type="entry name" value="MFS general substrate transporter like domains"/>
    <property type="match status" value="1"/>
</dbReference>
<dbReference type="PANTHER" id="PTHR23501:SF198">
    <property type="entry name" value="AZOLE RESISTANCE PROTEIN 1-RELATED"/>
    <property type="match status" value="1"/>
</dbReference>
<comment type="subcellular location">
    <subcellularLocation>
        <location evidence="1">Membrane</location>
        <topology evidence="1">Multi-pass membrane protein</topology>
    </subcellularLocation>
</comment>
<dbReference type="InterPro" id="IPR020846">
    <property type="entry name" value="MFS_dom"/>
</dbReference>
<dbReference type="GO" id="GO:0005886">
    <property type="term" value="C:plasma membrane"/>
    <property type="evidence" value="ECO:0007669"/>
    <property type="project" value="TreeGrafter"/>
</dbReference>
<feature type="transmembrane region" description="Helical" evidence="6">
    <location>
        <begin position="286"/>
        <end position="305"/>
    </location>
</feature>
<feature type="domain" description="Major facilitator superfamily (MFS) profile" evidence="7">
    <location>
        <begin position="51"/>
        <end position="547"/>
    </location>
</feature>
<gene>
    <name evidence="8" type="ORF">PISL3812_05147</name>
</gene>
<feature type="transmembrane region" description="Helical" evidence="6">
    <location>
        <begin position="389"/>
        <end position="407"/>
    </location>
</feature>
<evidence type="ECO:0000256" key="1">
    <source>
        <dbReference type="ARBA" id="ARBA00004141"/>
    </source>
</evidence>
<feature type="compositionally biased region" description="Basic and acidic residues" evidence="5">
    <location>
        <begin position="19"/>
        <end position="30"/>
    </location>
</feature>
<accession>A0A0U1LZH8</accession>
<dbReference type="SUPFAM" id="SSF103473">
    <property type="entry name" value="MFS general substrate transporter"/>
    <property type="match status" value="1"/>
</dbReference>
<dbReference type="PANTHER" id="PTHR23501">
    <property type="entry name" value="MAJOR FACILITATOR SUPERFAMILY"/>
    <property type="match status" value="1"/>
</dbReference>
<evidence type="ECO:0000256" key="5">
    <source>
        <dbReference type="SAM" id="MobiDB-lite"/>
    </source>
</evidence>
<dbReference type="InterPro" id="IPR011701">
    <property type="entry name" value="MFS"/>
</dbReference>
<feature type="transmembrane region" description="Helical" evidence="6">
    <location>
        <begin position="255"/>
        <end position="274"/>
    </location>
</feature>
<feature type="transmembrane region" description="Helical" evidence="6">
    <location>
        <begin position="140"/>
        <end position="162"/>
    </location>
</feature>
<feature type="transmembrane region" description="Helical" evidence="6">
    <location>
        <begin position="359"/>
        <end position="377"/>
    </location>
</feature>
<evidence type="ECO:0000259" key="7">
    <source>
        <dbReference type="PROSITE" id="PS50850"/>
    </source>
</evidence>
<keyword evidence="4 6" id="KW-0472">Membrane</keyword>
<evidence type="ECO:0000256" key="4">
    <source>
        <dbReference type="ARBA" id="ARBA00023136"/>
    </source>
</evidence>
<feature type="transmembrane region" description="Helical" evidence="6">
    <location>
        <begin position="413"/>
        <end position="437"/>
    </location>
</feature>
<name>A0A0U1LZH8_TALIS</name>
<feature type="transmembrane region" description="Helical" evidence="6">
    <location>
        <begin position="202"/>
        <end position="225"/>
    </location>
</feature>
<evidence type="ECO:0000256" key="3">
    <source>
        <dbReference type="ARBA" id="ARBA00022989"/>
    </source>
</evidence>
<proteinExistence type="predicted"/>
<reference evidence="8 9" key="1">
    <citation type="submission" date="2015-04" db="EMBL/GenBank/DDBJ databases">
        <authorList>
            <person name="Syromyatnikov M.Y."/>
            <person name="Popov V.N."/>
        </authorList>
    </citation>
    <scope>NUCLEOTIDE SEQUENCE [LARGE SCALE GENOMIC DNA]</scope>
    <source>
        <strain evidence="8">WF-38-12</strain>
    </source>
</reference>
<evidence type="ECO:0000313" key="9">
    <source>
        <dbReference type="Proteomes" id="UP000054383"/>
    </source>
</evidence>
<evidence type="ECO:0000256" key="2">
    <source>
        <dbReference type="ARBA" id="ARBA00022692"/>
    </source>
</evidence>
<feature type="region of interest" description="Disordered" evidence="5">
    <location>
        <begin position="1"/>
        <end position="37"/>
    </location>
</feature>
<feature type="transmembrane region" description="Helical" evidence="6">
    <location>
        <begin position="174"/>
        <end position="196"/>
    </location>
</feature>
<keyword evidence="2 6" id="KW-0812">Transmembrane</keyword>
<evidence type="ECO:0000256" key="6">
    <source>
        <dbReference type="SAM" id="Phobius"/>
    </source>
</evidence>
<feature type="transmembrane region" description="Helical" evidence="6">
    <location>
        <begin position="88"/>
        <end position="108"/>
    </location>
</feature>
<dbReference type="OrthoDB" id="10021397at2759"/>
<feature type="transmembrane region" description="Helical" evidence="6">
    <location>
        <begin position="317"/>
        <end position="339"/>
    </location>
</feature>
<feature type="transmembrane region" description="Helical" evidence="6">
    <location>
        <begin position="45"/>
        <end position="64"/>
    </location>
</feature>
<keyword evidence="9" id="KW-1185">Reference proteome</keyword>
<dbReference type="EMBL" id="CVMT01000004">
    <property type="protein sequence ID" value="CRG88120.1"/>
    <property type="molecule type" value="Genomic_DNA"/>
</dbReference>
<sequence length="556" mass="59908">MDEGPPNLKTDEQCVNSTEKAESDSEKSTSEKSPTTIGDEEKANWAELLLLCIPIALISFLVWLDETILATAIPKISDEFDSFSQIGWYGPAYLFGLCTFQLPFGQVYKDFPPRLTYLVSLLIFEAASILQAAAPSSSAFIVGRVFAGIGGSGVLAGSLTLFSEDIPKSRLPYIMGSFSWVHILGSIAGPIIGGAITTSSLTWRWCFYLNPIISAAMIGPVIILWRKKLTQMPKHKQDAQNIPTPYQSLANIDHIGIVVFAGAVTSLLLGLQYGGSVYSWSDRRTIACLVIGVALSLGFVLIEWWKGDDAIVPPQVIRDRVVVLASIFTATLDGAYFIVTYQVPIWFQVVQDLSASNSGYHILPLLACCVMGTMAGTTLTGMLRYYHPFMILGAVLLTIGSGVLIKLQPGGDVSVWVPSEILCGAGTGLATALPLLAVQDVLPPAQVSIGYAVVLSAGYLGSSIALAISQAIFVSQLKLDLGRKLPQVDPNGIVHAGVTDLRSVVPPRLYQETLQIYNIALNKGWYVAVALAGLSVLLALCFPWKKMDMKDKKGGR</sequence>
<evidence type="ECO:0000313" key="8">
    <source>
        <dbReference type="EMBL" id="CRG88120.1"/>
    </source>
</evidence>
<organism evidence="8 9">
    <name type="scientific">Talaromyces islandicus</name>
    <name type="common">Penicillium islandicum</name>
    <dbReference type="NCBI Taxonomy" id="28573"/>
    <lineage>
        <taxon>Eukaryota</taxon>
        <taxon>Fungi</taxon>
        <taxon>Dikarya</taxon>
        <taxon>Ascomycota</taxon>
        <taxon>Pezizomycotina</taxon>
        <taxon>Eurotiomycetes</taxon>
        <taxon>Eurotiomycetidae</taxon>
        <taxon>Eurotiales</taxon>
        <taxon>Trichocomaceae</taxon>
        <taxon>Talaromyces</taxon>
        <taxon>Talaromyces sect. Islandici</taxon>
    </lineage>
</organism>
<feature type="transmembrane region" description="Helical" evidence="6">
    <location>
        <begin position="115"/>
        <end position="134"/>
    </location>
</feature>
<dbReference type="Proteomes" id="UP000054383">
    <property type="component" value="Unassembled WGS sequence"/>
</dbReference>
<feature type="transmembrane region" description="Helical" evidence="6">
    <location>
        <begin position="524"/>
        <end position="544"/>
    </location>
</feature>
<dbReference type="InterPro" id="IPR036259">
    <property type="entry name" value="MFS_trans_sf"/>
</dbReference>
<protein>
    <submittedName>
        <fullName evidence="8">Putative HC-toxin efflux carrier TOXA</fullName>
    </submittedName>
</protein>
<dbReference type="PROSITE" id="PS50850">
    <property type="entry name" value="MFS"/>
    <property type="match status" value="1"/>
</dbReference>
<keyword evidence="3 6" id="KW-1133">Transmembrane helix</keyword>